<keyword evidence="2" id="KW-1185">Reference proteome</keyword>
<dbReference type="AlphaFoldDB" id="A0AAD4HGD3"/>
<protein>
    <submittedName>
        <fullName evidence="1">Uncharacterized protein</fullName>
    </submittedName>
</protein>
<dbReference type="RefSeq" id="XP_041222216.1">
    <property type="nucleotide sequence ID" value="XM_041377303.1"/>
</dbReference>
<organism evidence="1 2">
    <name type="scientific">Suillus fuscotomentosus</name>
    <dbReference type="NCBI Taxonomy" id="1912939"/>
    <lineage>
        <taxon>Eukaryota</taxon>
        <taxon>Fungi</taxon>
        <taxon>Dikarya</taxon>
        <taxon>Basidiomycota</taxon>
        <taxon>Agaricomycotina</taxon>
        <taxon>Agaricomycetes</taxon>
        <taxon>Agaricomycetidae</taxon>
        <taxon>Boletales</taxon>
        <taxon>Suillineae</taxon>
        <taxon>Suillaceae</taxon>
        <taxon>Suillus</taxon>
    </lineage>
</organism>
<evidence type="ECO:0000313" key="2">
    <source>
        <dbReference type="Proteomes" id="UP001195769"/>
    </source>
</evidence>
<comment type="caution">
    <text evidence="1">The sequence shown here is derived from an EMBL/GenBank/DDBJ whole genome shotgun (WGS) entry which is preliminary data.</text>
</comment>
<evidence type="ECO:0000313" key="1">
    <source>
        <dbReference type="EMBL" id="KAG1896640.1"/>
    </source>
</evidence>
<sequence length="219" mass="25358">MLIKEMEIYALGSLVDSGWMHLDGWRYRARKRGNARARIHREAWECCKLFINLRINEISMFKSQVIVGREKMEHLWANGQGFFEQPLTSLNRKQSSLFADEHHFPSECFVMKVLEEDLQSRGECFPVQNQQMPMTSEVALVTGHSEMGMEADIETDDMVALAGFAEAQKDWLRVTWASREAMREARAEFDSALTCSKQREKIHSWKTAGLKSEELFTQC</sequence>
<dbReference type="EMBL" id="JABBWK010000053">
    <property type="protein sequence ID" value="KAG1896640.1"/>
    <property type="molecule type" value="Genomic_DNA"/>
</dbReference>
<dbReference type="Proteomes" id="UP001195769">
    <property type="component" value="Unassembled WGS sequence"/>
</dbReference>
<accession>A0AAD4HGD3</accession>
<dbReference type="GeneID" id="64671601"/>
<gene>
    <name evidence="1" type="ORF">F5891DRAFT_983253</name>
</gene>
<proteinExistence type="predicted"/>
<name>A0AAD4HGD3_9AGAM</name>
<reference evidence="1" key="1">
    <citation type="journal article" date="2020" name="New Phytol.">
        <title>Comparative genomics reveals dynamic genome evolution in host specialist ectomycorrhizal fungi.</title>
        <authorList>
            <person name="Lofgren L.A."/>
            <person name="Nguyen N.H."/>
            <person name="Vilgalys R."/>
            <person name="Ruytinx J."/>
            <person name="Liao H.L."/>
            <person name="Branco S."/>
            <person name="Kuo A."/>
            <person name="LaButti K."/>
            <person name="Lipzen A."/>
            <person name="Andreopoulos W."/>
            <person name="Pangilinan J."/>
            <person name="Riley R."/>
            <person name="Hundley H."/>
            <person name="Na H."/>
            <person name="Barry K."/>
            <person name="Grigoriev I.V."/>
            <person name="Stajich J.E."/>
            <person name="Kennedy P.G."/>
        </authorList>
    </citation>
    <scope>NUCLEOTIDE SEQUENCE</scope>
    <source>
        <strain evidence="1">FC203</strain>
    </source>
</reference>